<feature type="domain" description="NAD-dependent epimerase/dehydratase" evidence="11">
    <location>
        <begin position="3"/>
        <end position="253"/>
    </location>
</feature>
<dbReference type="GO" id="GO:0005829">
    <property type="term" value="C:cytosol"/>
    <property type="evidence" value="ECO:0007669"/>
    <property type="project" value="TreeGrafter"/>
</dbReference>
<comment type="catalytic activity">
    <reaction evidence="1 10">
        <text>UDP-alpha-D-glucose = UDP-alpha-D-galactose</text>
        <dbReference type="Rhea" id="RHEA:22168"/>
        <dbReference type="ChEBI" id="CHEBI:58885"/>
        <dbReference type="ChEBI" id="CHEBI:66914"/>
        <dbReference type="EC" id="5.1.3.2"/>
    </reaction>
</comment>
<dbReference type="Proteomes" id="UP001138768">
    <property type="component" value="Unassembled WGS sequence"/>
</dbReference>
<comment type="similarity">
    <text evidence="4 10">Belongs to the NAD(P)-dependent epimerase/dehydratase family.</text>
</comment>
<dbReference type="Gene3D" id="3.90.25.10">
    <property type="entry name" value="UDP-galactose 4-epimerase, domain 1"/>
    <property type="match status" value="1"/>
</dbReference>
<evidence type="ECO:0000313" key="12">
    <source>
        <dbReference type="EMBL" id="MBK1619632.1"/>
    </source>
</evidence>
<comment type="cofactor">
    <cofactor evidence="2 10">
        <name>NAD(+)</name>
        <dbReference type="ChEBI" id="CHEBI:57540"/>
    </cofactor>
</comment>
<proteinExistence type="inferred from homology"/>
<evidence type="ECO:0000256" key="9">
    <source>
        <dbReference type="ARBA" id="ARBA00023235"/>
    </source>
</evidence>
<evidence type="ECO:0000256" key="5">
    <source>
        <dbReference type="ARBA" id="ARBA00013189"/>
    </source>
</evidence>
<dbReference type="InterPro" id="IPR005886">
    <property type="entry name" value="UDP_G4E"/>
</dbReference>
<dbReference type="InterPro" id="IPR036291">
    <property type="entry name" value="NAD(P)-bd_dom_sf"/>
</dbReference>
<evidence type="ECO:0000256" key="10">
    <source>
        <dbReference type="RuleBase" id="RU366046"/>
    </source>
</evidence>
<evidence type="ECO:0000256" key="2">
    <source>
        <dbReference type="ARBA" id="ARBA00001911"/>
    </source>
</evidence>
<evidence type="ECO:0000256" key="3">
    <source>
        <dbReference type="ARBA" id="ARBA00004947"/>
    </source>
</evidence>
<dbReference type="GO" id="GO:0003978">
    <property type="term" value="F:UDP-glucose 4-epimerase activity"/>
    <property type="evidence" value="ECO:0007669"/>
    <property type="project" value="UniProtKB-UniRule"/>
</dbReference>
<dbReference type="NCBIfam" id="NF007956">
    <property type="entry name" value="PRK10675.1"/>
    <property type="match status" value="1"/>
</dbReference>
<dbReference type="AlphaFoldDB" id="A0A9X0W9Q1"/>
<keyword evidence="7 10" id="KW-0520">NAD</keyword>
<dbReference type="NCBIfam" id="TIGR01179">
    <property type="entry name" value="galE"/>
    <property type="match status" value="1"/>
</dbReference>
<evidence type="ECO:0000259" key="11">
    <source>
        <dbReference type="Pfam" id="PF01370"/>
    </source>
</evidence>
<evidence type="ECO:0000256" key="6">
    <source>
        <dbReference type="ARBA" id="ARBA00018569"/>
    </source>
</evidence>
<comment type="pathway">
    <text evidence="3 10">Carbohydrate metabolism; galactose metabolism.</text>
</comment>
<organism evidence="12 13">
    <name type="scientific">Lamprobacter modestohalophilus</name>
    <dbReference type="NCBI Taxonomy" id="1064514"/>
    <lineage>
        <taxon>Bacteria</taxon>
        <taxon>Pseudomonadati</taxon>
        <taxon>Pseudomonadota</taxon>
        <taxon>Gammaproteobacteria</taxon>
        <taxon>Chromatiales</taxon>
        <taxon>Chromatiaceae</taxon>
        <taxon>Lamprobacter</taxon>
    </lineage>
</organism>
<dbReference type="SUPFAM" id="SSF51735">
    <property type="entry name" value="NAD(P)-binding Rossmann-fold domains"/>
    <property type="match status" value="1"/>
</dbReference>
<evidence type="ECO:0000313" key="13">
    <source>
        <dbReference type="Proteomes" id="UP001138768"/>
    </source>
</evidence>
<dbReference type="RefSeq" id="WP_200245330.1">
    <property type="nucleotide sequence ID" value="NZ_NRRY01000024.1"/>
</dbReference>
<dbReference type="EMBL" id="NRRY01000024">
    <property type="protein sequence ID" value="MBK1619632.1"/>
    <property type="molecule type" value="Genomic_DNA"/>
</dbReference>
<evidence type="ECO:0000256" key="1">
    <source>
        <dbReference type="ARBA" id="ARBA00000083"/>
    </source>
</evidence>
<protein>
    <recommendedName>
        <fullName evidence="6 10">UDP-glucose 4-epimerase</fullName>
        <ecNumber evidence="5 10">5.1.3.2</ecNumber>
    </recommendedName>
</protein>
<evidence type="ECO:0000256" key="4">
    <source>
        <dbReference type="ARBA" id="ARBA00007637"/>
    </source>
</evidence>
<dbReference type="Pfam" id="PF01370">
    <property type="entry name" value="Epimerase"/>
    <property type="match status" value="1"/>
</dbReference>
<comment type="caution">
    <text evidence="12">The sequence shown here is derived from an EMBL/GenBank/DDBJ whole genome shotgun (WGS) entry which is preliminary data.</text>
</comment>
<evidence type="ECO:0000256" key="7">
    <source>
        <dbReference type="ARBA" id="ARBA00023027"/>
    </source>
</evidence>
<reference evidence="12 13" key="1">
    <citation type="journal article" date="2020" name="Microorganisms">
        <title>Osmotic Adaptation and Compatible Solute Biosynthesis of Phototrophic Bacteria as Revealed from Genome Analyses.</title>
        <authorList>
            <person name="Imhoff J.F."/>
            <person name="Rahn T."/>
            <person name="Kunzel S."/>
            <person name="Keller A."/>
            <person name="Neulinger S.C."/>
        </authorList>
    </citation>
    <scope>NUCLEOTIDE SEQUENCE [LARGE SCALE GENOMIC DNA]</scope>
    <source>
        <strain evidence="12 13">DSM 25653</strain>
    </source>
</reference>
<keyword evidence="8" id="KW-0299">Galactose metabolism</keyword>
<dbReference type="PANTHER" id="PTHR43725:SF47">
    <property type="entry name" value="UDP-GLUCOSE 4-EPIMERASE"/>
    <property type="match status" value="1"/>
</dbReference>
<keyword evidence="10" id="KW-0119">Carbohydrate metabolism</keyword>
<accession>A0A9X0W9Q1</accession>
<dbReference type="Gene3D" id="3.40.50.720">
    <property type="entry name" value="NAD(P)-binding Rossmann-like Domain"/>
    <property type="match status" value="1"/>
</dbReference>
<dbReference type="CDD" id="cd05247">
    <property type="entry name" value="UDP_G4E_1_SDR_e"/>
    <property type="match status" value="1"/>
</dbReference>
<keyword evidence="9 10" id="KW-0413">Isomerase</keyword>
<evidence type="ECO:0000256" key="8">
    <source>
        <dbReference type="ARBA" id="ARBA00023144"/>
    </source>
</evidence>
<dbReference type="PANTHER" id="PTHR43725">
    <property type="entry name" value="UDP-GLUCOSE 4-EPIMERASE"/>
    <property type="match status" value="1"/>
</dbReference>
<dbReference type="EC" id="5.1.3.2" evidence="5 10"/>
<gene>
    <name evidence="12" type="primary">galE</name>
    <name evidence="12" type="ORF">CKO42_14525</name>
</gene>
<comment type="subunit">
    <text evidence="10">Homodimer.</text>
</comment>
<dbReference type="GO" id="GO:0006012">
    <property type="term" value="P:galactose metabolic process"/>
    <property type="evidence" value="ECO:0007669"/>
    <property type="project" value="UniProtKB-KW"/>
</dbReference>
<keyword evidence="13" id="KW-1185">Reference proteome</keyword>
<dbReference type="InterPro" id="IPR001509">
    <property type="entry name" value="Epimerase_deHydtase"/>
</dbReference>
<sequence>MKVLVTGGAGYIGSHTCVELLAAGHELVVVDNLCNSKAESLRRVRAISGRPLDFVQADLRDEAALEALFSAHAFDAVIHFAGLKAVGESSEIPLEYYDNNLGGTFSLCRAMRKAGVKRLVFSSSATVYGDPATVPIREDFPLSATNPYGRTKLFIEEILRDLYRADPSWDIALLRYFNPVGAHASGTIGEDPNGIPNNLMPFVAQVAVGKREALQVFGDDYPTPDGTGVRDYIHVVDLALGHLAALERLRDAPGLLTCNLGTGQGYSVLEMVRAFEAASGRPVPYQIVGRRPGDIAACYADPAQARAMLGWQAERGLEQMVDDAWRWQRQNPDGYPDSD</sequence>
<name>A0A9X0W9Q1_9GAMM</name>